<evidence type="ECO:0000313" key="3">
    <source>
        <dbReference type="EMBL" id="TDD27925.1"/>
    </source>
</evidence>
<dbReference type="EMBL" id="SMKR01000028">
    <property type="protein sequence ID" value="TDD27925.1"/>
    <property type="molecule type" value="Genomic_DNA"/>
</dbReference>
<dbReference type="OrthoDB" id="3564681at2"/>
<evidence type="ECO:0000313" key="4">
    <source>
        <dbReference type="Proteomes" id="UP000295172"/>
    </source>
</evidence>
<dbReference type="PROSITE" id="PS51257">
    <property type="entry name" value="PROKAR_LIPOPROTEIN"/>
    <property type="match status" value="1"/>
</dbReference>
<gene>
    <name evidence="3" type="ORF">E1218_09050</name>
</gene>
<dbReference type="Gene3D" id="3.40.190.10">
    <property type="entry name" value="Periplasmic binding protein-like II"/>
    <property type="match status" value="2"/>
</dbReference>
<name>A0A4R4XBL0_9ACTN</name>
<feature type="signal peptide" evidence="2">
    <location>
        <begin position="1"/>
        <end position="21"/>
    </location>
</feature>
<protein>
    <submittedName>
        <fullName evidence="3">Extracellular solute-binding protein</fullName>
    </submittedName>
</protein>
<dbReference type="InterPro" id="IPR006059">
    <property type="entry name" value="SBP"/>
</dbReference>
<dbReference type="Pfam" id="PF13416">
    <property type="entry name" value="SBP_bac_8"/>
    <property type="match status" value="1"/>
</dbReference>
<proteinExistence type="predicted"/>
<dbReference type="SUPFAM" id="SSF53850">
    <property type="entry name" value="Periplasmic binding protein-like II"/>
    <property type="match status" value="1"/>
</dbReference>
<dbReference type="RefSeq" id="WP_132318210.1">
    <property type="nucleotide sequence ID" value="NZ_SMKR01000028.1"/>
</dbReference>
<reference evidence="3 4" key="1">
    <citation type="submission" date="2019-02" db="EMBL/GenBank/DDBJ databases">
        <title>Draft genome sequences of novel Actinobacteria.</title>
        <authorList>
            <person name="Sahin N."/>
            <person name="Ay H."/>
            <person name="Saygin H."/>
        </authorList>
    </citation>
    <scope>NUCLEOTIDE SEQUENCE [LARGE SCALE GENOMIC DNA]</scope>
    <source>
        <strain evidence="3 4">16K104</strain>
    </source>
</reference>
<dbReference type="Proteomes" id="UP000295172">
    <property type="component" value="Unassembled WGS sequence"/>
</dbReference>
<evidence type="ECO:0000256" key="2">
    <source>
        <dbReference type="SAM" id="SignalP"/>
    </source>
</evidence>
<dbReference type="AlphaFoldDB" id="A0A4R4XBL0"/>
<organism evidence="3 4">
    <name type="scientific">Kribbella turkmenica</name>
    <dbReference type="NCBI Taxonomy" id="2530375"/>
    <lineage>
        <taxon>Bacteria</taxon>
        <taxon>Bacillati</taxon>
        <taxon>Actinomycetota</taxon>
        <taxon>Actinomycetes</taxon>
        <taxon>Propionibacteriales</taxon>
        <taxon>Kribbellaceae</taxon>
        <taxon>Kribbella</taxon>
    </lineage>
</organism>
<feature type="chain" id="PRO_5038994994" evidence="2">
    <location>
        <begin position="22"/>
        <end position="355"/>
    </location>
</feature>
<evidence type="ECO:0000256" key="1">
    <source>
        <dbReference type="ARBA" id="ARBA00022729"/>
    </source>
</evidence>
<comment type="caution">
    <text evidence="3">The sequence shown here is derived from an EMBL/GenBank/DDBJ whole genome shotgun (WGS) entry which is preliminary data.</text>
</comment>
<dbReference type="PANTHER" id="PTHR30006">
    <property type="entry name" value="THIAMINE-BINDING PERIPLASMIC PROTEIN-RELATED"/>
    <property type="match status" value="1"/>
</dbReference>
<dbReference type="PANTHER" id="PTHR30006:SF24">
    <property type="entry name" value="SLL0237 PROTEIN"/>
    <property type="match status" value="1"/>
</dbReference>
<keyword evidence="4" id="KW-1185">Reference proteome</keyword>
<accession>A0A4R4XBL0</accession>
<sequence>MSKRRTYSGLLALGATAALLAGCSADGSATDASAADAHVTGPLADLYAAAKKEGKVTVYENASPDAVAALAEGFEKMYPGIKVEAVRLPDAQMIPRLETELSSGAPTADFIENASPGWLIAQGAKGAWVASDAPQAGGKGSYDAAKYFDAKNKVYEVGGSVTTFAWNTELVPDGIKDYPDLADPKFGGGKVGVLELASAPGAVYYNWLEKTFGTTFYDTLGAQKPRIYPSTTDIVQALGSGEIYATNWVVPTLLEQAKADGAPVAYAMSPTGTFGLHGYGVINAKAKNPNAAKLYLEYVLSPEGQAQIWALGASVVSPPPEGVLTTNDKLPPWDPAQETTQKLEAARASWDAAYR</sequence>
<keyword evidence="1 2" id="KW-0732">Signal</keyword>